<proteinExistence type="predicted"/>
<accession>A0A0D2PGT2</accession>
<evidence type="ECO:0000313" key="3">
    <source>
        <dbReference type="Proteomes" id="UP000054270"/>
    </source>
</evidence>
<feature type="region of interest" description="Disordered" evidence="1">
    <location>
        <begin position="169"/>
        <end position="313"/>
    </location>
</feature>
<sequence length="313" mass="34518">MFAPAYSQYSTMTAPAPAYYNPILDSVLSPAFLHDASHFNASYIPTNPQPTPNNEFASFSWSLASTSGAALVQHSLLPPTHRSAVLAPLETTPTHVYLRPSDARPPDSAVAIPRLPDWDWKAAILQWWPELADGDDATPATPRPQLSVAAIDELAQIAFVQQMLDGCDPQVDVETHPTVNSNPLNDEENASTQTKFDLPTGSGHLQCSGGSGAGHVTPRPQQGQSESETGSRSQEGNKKRKRNDSPDAEVELDRPFMPKRAYRPRKQREDIFVPYQPKRQAAPRSKGKGKMNPREDDEHDSRAREPVRLAPEW</sequence>
<protein>
    <submittedName>
        <fullName evidence="2">Uncharacterized protein</fullName>
    </submittedName>
</protein>
<dbReference type="EMBL" id="KN817579">
    <property type="protein sequence ID" value="KJA19305.1"/>
    <property type="molecule type" value="Genomic_DNA"/>
</dbReference>
<dbReference type="Proteomes" id="UP000054270">
    <property type="component" value="Unassembled WGS sequence"/>
</dbReference>
<reference evidence="3" key="1">
    <citation type="submission" date="2014-04" db="EMBL/GenBank/DDBJ databases">
        <title>Evolutionary Origins and Diversification of the Mycorrhizal Mutualists.</title>
        <authorList>
            <consortium name="DOE Joint Genome Institute"/>
            <consortium name="Mycorrhizal Genomics Consortium"/>
            <person name="Kohler A."/>
            <person name="Kuo A."/>
            <person name="Nagy L.G."/>
            <person name="Floudas D."/>
            <person name="Copeland A."/>
            <person name="Barry K.W."/>
            <person name="Cichocki N."/>
            <person name="Veneault-Fourrey C."/>
            <person name="LaButti K."/>
            <person name="Lindquist E.A."/>
            <person name="Lipzen A."/>
            <person name="Lundell T."/>
            <person name="Morin E."/>
            <person name="Murat C."/>
            <person name="Riley R."/>
            <person name="Ohm R."/>
            <person name="Sun H."/>
            <person name="Tunlid A."/>
            <person name="Henrissat B."/>
            <person name="Grigoriev I.V."/>
            <person name="Hibbett D.S."/>
            <person name="Martin F."/>
        </authorList>
    </citation>
    <scope>NUCLEOTIDE SEQUENCE [LARGE SCALE GENOMIC DNA]</scope>
    <source>
        <strain evidence="3">FD-334 SS-4</strain>
    </source>
</reference>
<name>A0A0D2PGT2_HYPSF</name>
<feature type="compositionally biased region" description="Polar residues" evidence="1">
    <location>
        <begin position="219"/>
        <end position="234"/>
    </location>
</feature>
<organism evidence="2 3">
    <name type="scientific">Hypholoma sublateritium (strain FD-334 SS-4)</name>
    <dbReference type="NCBI Taxonomy" id="945553"/>
    <lineage>
        <taxon>Eukaryota</taxon>
        <taxon>Fungi</taxon>
        <taxon>Dikarya</taxon>
        <taxon>Basidiomycota</taxon>
        <taxon>Agaricomycotina</taxon>
        <taxon>Agaricomycetes</taxon>
        <taxon>Agaricomycetidae</taxon>
        <taxon>Agaricales</taxon>
        <taxon>Agaricineae</taxon>
        <taxon>Strophariaceae</taxon>
        <taxon>Hypholoma</taxon>
    </lineage>
</organism>
<evidence type="ECO:0000256" key="1">
    <source>
        <dbReference type="SAM" id="MobiDB-lite"/>
    </source>
</evidence>
<feature type="compositionally biased region" description="Basic and acidic residues" evidence="1">
    <location>
        <begin position="292"/>
        <end position="307"/>
    </location>
</feature>
<feature type="compositionally biased region" description="Polar residues" evidence="1">
    <location>
        <begin position="177"/>
        <end position="195"/>
    </location>
</feature>
<keyword evidence="3" id="KW-1185">Reference proteome</keyword>
<dbReference type="AlphaFoldDB" id="A0A0D2PGT2"/>
<gene>
    <name evidence="2" type="ORF">HYPSUDRAFT_204704</name>
</gene>
<evidence type="ECO:0000313" key="2">
    <source>
        <dbReference type="EMBL" id="KJA19305.1"/>
    </source>
</evidence>